<gene>
    <name evidence="1" type="ORF">C7H19_06315</name>
</gene>
<dbReference type="EMBL" id="PXOH01000005">
    <property type="protein sequence ID" value="PSF38082.1"/>
    <property type="molecule type" value="Genomic_DNA"/>
</dbReference>
<evidence type="ECO:0000313" key="1">
    <source>
        <dbReference type="EMBL" id="PSF38082.1"/>
    </source>
</evidence>
<proteinExistence type="predicted"/>
<name>A0A2T1M0A8_9CHRO</name>
<accession>A0A2T1M0A8</accession>
<dbReference type="OrthoDB" id="122087at2"/>
<dbReference type="RefSeq" id="WP_106456047.1">
    <property type="nucleotide sequence ID" value="NZ_PXOH01000005.1"/>
</dbReference>
<reference evidence="1 2" key="2">
    <citation type="submission" date="2018-03" db="EMBL/GenBank/DDBJ databases">
        <authorList>
            <person name="Keele B.F."/>
        </authorList>
    </citation>
    <scope>NUCLEOTIDE SEQUENCE [LARGE SCALE GENOMIC DNA]</scope>
    <source>
        <strain evidence="1 2">CCALA 016</strain>
    </source>
</reference>
<reference evidence="1 2" key="1">
    <citation type="submission" date="2018-03" db="EMBL/GenBank/DDBJ databases">
        <title>The ancient ancestry and fast evolution of plastids.</title>
        <authorList>
            <person name="Moore K.R."/>
            <person name="Magnabosco C."/>
            <person name="Momper L."/>
            <person name="Gold D.A."/>
            <person name="Bosak T."/>
            <person name="Fournier G.P."/>
        </authorList>
    </citation>
    <scope>NUCLEOTIDE SEQUENCE [LARGE SCALE GENOMIC DNA]</scope>
    <source>
        <strain evidence="1 2">CCALA 016</strain>
    </source>
</reference>
<comment type="caution">
    <text evidence="1">The sequence shown here is derived from an EMBL/GenBank/DDBJ whole genome shotgun (WGS) entry which is preliminary data.</text>
</comment>
<keyword evidence="2" id="KW-1185">Reference proteome</keyword>
<dbReference type="Proteomes" id="UP000239001">
    <property type="component" value="Unassembled WGS sequence"/>
</dbReference>
<evidence type="ECO:0000313" key="2">
    <source>
        <dbReference type="Proteomes" id="UP000239001"/>
    </source>
</evidence>
<dbReference type="AlphaFoldDB" id="A0A2T1M0A8"/>
<organism evidence="1 2">
    <name type="scientific">Aphanothece hegewaldii CCALA 016</name>
    <dbReference type="NCBI Taxonomy" id="2107694"/>
    <lineage>
        <taxon>Bacteria</taxon>
        <taxon>Bacillati</taxon>
        <taxon>Cyanobacteriota</taxon>
        <taxon>Cyanophyceae</taxon>
        <taxon>Oscillatoriophycideae</taxon>
        <taxon>Chroococcales</taxon>
        <taxon>Aphanothecaceae</taxon>
        <taxon>Aphanothece</taxon>
    </lineage>
</organism>
<protein>
    <submittedName>
        <fullName evidence="1">Prevent-host-death protein</fullName>
    </submittedName>
</protein>
<sequence length="84" mass="9634">MLEKVGIREFRDHLAKYLNTASPVAVMRHGQTVGYFLPAQQEPAEAEIEGLKRAALKLDALLQEKGLTEDLLVEEFRQLREQER</sequence>